<evidence type="ECO:0000313" key="6">
    <source>
        <dbReference type="Proteomes" id="UP000214603"/>
    </source>
</evidence>
<dbReference type="InterPro" id="IPR036388">
    <property type="entry name" value="WH-like_DNA-bd_sf"/>
</dbReference>
<dbReference type="RefSeq" id="WP_088604073.1">
    <property type="nucleotide sequence ID" value="NZ_NJIH01000008.1"/>
</dbReference>
<dbReference type="NCBIfam" id="TIGR00732">
    <property type="entry name" value="dprA"/>
    <property type="match status" value="1"/>
</dbReference>
<sequence length="404" mass="42427">MPLHLPPEEISAWVRLSAEPGLGPVQARQLLQALGLPQHIYASRPAALARLLPLELAQSLGAPMSDAAQEQAARALEWLQHPQHHLLTLADPAYPKALLDTHDPPLLLYVNGRPELLSAPTLAMVGARNASAGGIDNAQAFARHLAGQGWCIASGLAMGIDAASHRGALLAGPEGGSTVAVLGTGIDIVYPARNHQLAHEIAQHGALVSELPLGCPALPHQFPRRNRIVAGLARGVLVVEAARQSGSLITARLATEIGREVFAIPGSIHSPLSRGCHALIRQGAKLVESAADILEELAPRSGPAQASPVAVSGPSAATAPSPPARPGRLGAAVALDRAPHAPHDTGQRRVLDAMGHDPVDVDTLQRRTQLQVAELHAALLALELDDAVARLDDGRYQRRQKAYD</sequence>
<dbReference type="Pfam" id="PF02481">
    <property type="entry name" value="DNA_processg_A"/>
    <property type="match status" value="1"/>
</dbReference>
<dbReference type="SUPFAM" id="SSF102405">
    <property type="entry name" value="MCP/YpsA-like"/>
    <property type="match status" value="1"/>
</dbReference>
<feature type="region of interest" description="Disordered" evidence="2">
    <location>
        <begin position="303"/>
        <end position="327"/>
    </location>
</feature>
<dbReference type="EMBL" id="NJIH01000008">
    <property type="protein sequence ID" value="OWT58161.1"/>
    <property type="molecule type" value="Genomic_DNA"/>
</dbReference>
<name>A0A225MF04_9BURK</name>
<dbReference type="PANTHER" id="PTHR43022:SF1">
    <property type="entry name" value="PROTEIN SMF"/>
    <property type="match status" value="1"/>
</dbReference>
<comment type="caution">
    <text evidence="5">The sequence shown here is derived from an EMBL/GenBank/DDBJ whole genome shotgun (WGS) entry which is preliminary data.</text>
</comment>
<protein>
    <submittedName>
        <fullName evidence="5">DNA-protecting protein DprA</fullName>
    </submittedName>
</protein>
<dbReference type="Proteomes" id="UP000214603">
    <property type="component" value="Unassembled WGS sequence"/>
</dbReference>
<dbReference type="Pfam" id="PF17782">
    <property type="entry name" value="WHD_DprA"/>
    <property type="match status" value="1"/>
</dbReference>
<evidence type="ECO:0000259" key="4">
    <source>
        <dbReference type="Pfam" id="PF17782"/>
    </source>
</evidence>
<dbReference type="InterPro" id="IPR057666">
    <property type="entry name" value="DrpA_SLOG"/>
</dbReference>
<organism evidence="5 6">
    <name type="scientific">Candidimonas nitroreducens</name>
    <dbReference type="NCBI Taxonomy" id="683354"/>
    <lineage>
        <taxon>Bacteria</taxon>
        <taxon>Pseudomonadati</taxon>
        <taxon>Pseudomonadota</taxon>
        <taxon>Betaproteobacteria</taxon>
        <taxon>Burkholderiales</taxon>
        <taxon>Alcaligenaceae</taxon>
        <taxon>Candidimonas</taxon>
    </lineage>
</organism>
<evidence type="ECO:0000256" key="1">
    <source>
        <dbReference type="ARBA" id="ARBA00006525"/>
    </source>
</evidence>
<feature type="domain" description="DprA winged helix" evidence="4">
    <location>
        <begin position="338"/>
        <end position="394"/>
    </location>
</feature>
<dbReference type="Gene3D" id="1.10.10.10">
    <property type="entry name" value="Winged helix-like DNA-binding domain superfamily/Winged helix DNA-binding domain"/>
    <property type="match status" value="1"/>
</dbReference>
<dbReference type="GO" id="GO:0009294">
    <property type="term" value="P:DNA-mediated transformation"/>
    <property type="evidence" value="ECO:0007669"/>
    <property type="project" value="InterPro"/>
</dbReference>
<dbReference type="InterPro" id="IPR003488">
    <property type="entry name" value="DprA"/>
</dbReference>
<proteinExistence type="inferred from homology"/>
<comment type="similarity">
    <text evidence="1">Belongs to the DprA/Smf family.</text>
</comment>
<dbReference type="OrthoDB" id="9785707at2"/>
<evidence type="ECO:0000256" key="2">
    <source>
        <dbReference type="SAM" id="MobiDB-lite"/>
    </source>
</evidence>
<evidence type="ECO:0000259" key="3">
    <source>
        <dbReference type="Pfam" id="PF02481"/>
    </source>
</evidence>
<dbReference type="PANTHER" id="PTHR43022">
    <property type="entry name" value="PROTEIN SMF"/>
    <property type="match status" value="1"/>
</dbReference>
<keyword evidence="6" id="KW-1185">Reference proteome</keyword>
<dbReference type="InterPro" id="IPR041614">
    <property type="entry name" value="DprA_WH"/>
</dbReference>
<feature type="domain" description="Smf/DprA SLOG" evidence="3">
    <location>
        <begin position="86"/>
        <end position="297"/>
    </location>
</feature>
<dbReference type="AlphaFoldDB" id="A0A225MF04"/>
<gene>
    <name evidence="5" type="primary">dprA</name>
    <name evidence="5" type="ORF">CEY11_14215</name>
</gene>
<dbReference type="Gene3D" id="3.40.50.450">
    <property type="match status" value="1"/>
</dbReference>
<evidence type="ECO:0000313" key="5">
    <source>
        <dbReference type="EMBL" id="OWT58161.1"/>
    </source>
</evidence>
<feature type="compositionally biased region" description="Low complexity" evidence="2">
    <location>
        <begin position="303"/>
        <end position="319"/>
    </location>
</feature>
<accession>A0A225MF04</accession>
<reference evidence="6" key="1">
    <citation type="submission" date="2017-06" db="EMBL/GenBank/DDBJ databases">
        <title>Herbaspirillum phytohormonus sp. nov., isolated from the root nodule of Robinia pseudoacacia in lead-zinc mine.</title>
        <authorList>
            <person name="Fan M."/>
            <person name="Lin Y."/>
        </authorList>
    </citation>
    <scope>NUCLEOTIDE SEQUENCE [LARGE SCALE GENOMIC DNA]</scope>
    <source>
        <strain evidence="6">SC-089</strain>
    </source>
</reference>